<dbReference type="SUPFAM" id="SSF53850">
    <property type="entry name" value="Periplasmic binding protein-like II"/>
    <property type="match status" value="2"/>
</dbReference>
<evidence type="ECO:0000313" key="6">
    <source>
        <dbReference type="Proteomes" id="UP000007887"/>
    </source>
</evidence>
<protein>
    <recommendedName>
        <fullName evidence="4">Solute-binding protein family 3/N-terminal domain-containing protein</fullName>
    </recommendedName>
</protein>
<dbReference type="HOGENOM" id="CLU_401088_0_0_9"/>
<dbReference type="PANTHER" id="PTHR35936">
    <property type="entry name" value="MEMBRANE-BOUND LYTIC MUREIN TRANSGLYCOSYLASE F"/>
    <property type="match status" value="1"/>
</dbReference>
<dbReference type="InterPro" id="IPR001638">
    <property type="entry name" value="Solute-binding_3/MltF_N"/>
</dbReference>
<gene>
    <name evidence="5" type="ordered locus">SELR_27080</name>
</gene>
<dbReference type="PATRIC" id="fig|927704.6.peg.2796"/>
<feature type="signal peptide" evidence="3">
    <location>
        <begin position="1"/>
        <end position="27"/>
    </location>
</feature>
<dbReference type="RefSeq" id="WP_014425833.1">
    <property type="nucleotide sequence ID" value="NC_017068.1"/>
</dbReference>
<dbReference type="eggNOG" id="COG0834">
    <property type="taxonomic scope" value="Bacteria"/>
</dbReference>
<evidence type="ECO:0000256" key="2">
    <source>
        <dbReference type="SAM" id="Phobius"/>
    </source>
</evidence>
<evidence type="ECO:0000256" key="3">
    <source>
        <dbReference type="SAM" id="SignalP"/>
    </source>
</evidence>
<dbReference type="PANTHER" id="PTHR35936:SF17">
    <property type="entry name" value="ARGININE-BINDING EXTRACELLULAR PROTEIN ARTP"/>
    <property type="match status" value="1"/>
</dbReference>
<reference evidence="5 6" key="1">
    <citation type="submission" date="2011-10" db="EMBL/GenBank/DDBJ databases">
        <title>Whole genome sequence of Selenomonas ruminantium subsp. lactilytica TAM6421.</title>
        <authorList>
            <person name="Oguchi A."/>
            <person name="Ankai A."/>
            <person name="Kaneko J."/>
            <person name="Yamada-Narita S."/>
            <person name="Fukui S."/>
            <person name="Takahashi M."/>
            <person name="Onodera T."/>
            <person name="Kojima S."/>
            <person name="Fushimi T."/>
            <person name="Abe N."/>
            <person name="Kamio Y."/>
            <person name="Yamazaki S."/>
            <person name="Fujita N."/>
        </authorList>
    </citation>
    <scope>NUCLEOTIDE SEQUENCE [LARGE SCALE GENOMIC DNA]</scope>
    <source>
        <strain evidence="6">NBRC 103574 / TAM6421</strain>
    </source>
</reference>
<name>I0GUH9_SELRL</name>
<dbReference type="Proteomes" id="UP000007887">
    <property type="component" value="Chromosome"/>
</dbReference>
<dbReference type="SMART" id="SM00062">
    <property type="entry name" value="PBPb"/>
    <property type="match status" value="1"/>
</dbReference>
<dbReference type="AlphaFoldDB" id="I0GUH9"/>
<proteinExistence type="predicted"/>
<dbReference type="eggNOG" id="COG2199">
    <property type="taxonomic scope" value="Bacteria"/>
</dbReference>
<evidence type="ECO:0000256" key="1">
    <source>
        <dbReference type="ARBA" id="ARBA00022729"/>
    </source>
</evidence>
<sequence length="686" mass="77025">MGNFARTGRVILLLLSLLTLCLPTSRAATETLQVGYVPGTGFLEEDRPGHMQGNGYEYMEFLSNFLGVEFTYVPCVNWWEAGAKLARGEIDLLPAMPGDYKTLPFARRTDHVIARFPMELVVQDNFSGGPVKIGTLDYNYPLPSLPKVASEHGFTYELITFNDPTTMKKAFMNHEIDGCVQPLLHPGKKERVLALFDRVSYRLLVRPEAPELFARVNAAQDNLLLNQPNIRNRLNDKYERAKGFPLVLSPAEKAYLQDKKVLRAAVFIKAKPYMSKDSHGNWTGATQALLNQLEKDLDIKVELVETDSLEEITRWLKRGNLDIVADVPCDFSWLNGLGLLPTQSYMDTDFVAVSRHGISLPDKPKVAAVEKMFETDNFIKVTYPEEQIIYYGSWAECFQAVSNGLADLTYAPRAAVPPLIQTAAAYNLSADTETVFRNSISIGVAREADIRLWQILNKEINHLPPRLLSEALNHGSHEHIQQLSPRYLLYHYPLQAATTIFLTMTAIMGIIYYRSRSQRQQLAELERLAYTDRRTQLPNLLALEQNLPHSLLRLQQQTTGSACYVVVLTAHISDFADLYDSELLTRSQLEAANVLNDKDWVLATAAGMDPGELICLCAAVSSQTLAKFIADLLTDFHEQPLTWLGGICPLADTTLELAAQRATLACHYASADTGWVKLWQPQWENE</sequence>
<organism evidence="5 6">
    <name type="scientific">Selenomonas ruminantium subsp. lactilytica (strain NBRC 103574 / TAM6421)</name>
    <dbReference type="NCBI Taxonomy" id="927704"/>
    <lineage>
        <taxon>Bacteria</taxon>
        <taxon>Bacillati</taxon>
        <taxon>Bacillota</taxon>
        <taxon>Negativicutes</taxon>
        <taxon>Selenomonadales</taxon>
        <taxon>Selenomonadaceae</taxon>
        <taxon>Selenomonas</taxon>
    </lineage>
</organism>
<dbReference type="OrthoDB" id="1661157at2"/>
<keyword evidence="2" id="KW-1133">Transmembrane helix</keyword>
<feature type="chain" id="PRO_5003627088" description="Solute-binding protein family 3/N-terminal domain-containing protein" evidence="3">
    <location>
        <begin position="28"/>
        <end position="686"/>
    </location>
</feature>
<feature type="transmembrane region" description="Helical" evidence="2">
    <location>
        <begin position="492"/>
        <end position="513"/>
    </location>
</feature>
<evidence type="ECO:0000259" key="4">
    <source>
        <dbReference type="SMART" id="SM00062"/>
    </source>
</evidence>
<feature type="domain" description="Solute-binding protein family 3/N-terminal" evidence="4">
    <location>
        <begin position="261"/>
        <end position="475"/>
    </location>
</feature>
<accession>I0GUH9</accession>
<keyword evidence="2" id="KW-0472">Membrane</keyword>
<dbReference type="Gene3D" id="3.40.190.10">
    <property type="entry name" value="Periplasmic binding protein-like II"/>
    <property type="match status" value="3"/>
</dbReference>
<dbReference type="EMBL" id="AP012292">
    <property type="protein sequence ID" value="BAL84416.1"/>
    <property type="molecule type" value="Genomic_DNA"/>
</dbReference>
<dbReference type="KEGG" id="sri:SELR_27080"/>
<keyword evidence="2" id="KW-0812">Transmembrane</keyword>
<keyword evidence="1 3" id="KW-0732">Signal</keyword>
<evidence type="ECO:0000313" key="5">
    <source>
        <dbReference type="EMBL" id="BAL84416.1"/>
    </source>
</evidence>